<sequence>MTSHCFICYSRKDGDTAEAIAVALRGLSHSVEIDVDGIRGGEDWRRKLKSIINNADNIVFLVSPDSLISTYCRWELDYSNTLSKRLIPVLLRTAPGVEIPESVGAFQWLDGKGVAPGELARQISVALQEDQTWAEFHTQLLLRAIAWKDDKSAILRGRELTHAEKMALQYQGRRPELTEAQSALLIASRSAARRRFLIGLSATAAISVIIGIGVTTWLARQQESARRLVEQTGTYLRGGDVPGAVATVTPLASREALQRLARSRATTSWPQTADNLLRFWSDRLMPLPEVSRAAASPSLVFLNDRPAIKLQSGALQPLTPKGYYSVHFAPTLNATVVADAAGVSLHKVGSHDPLVSLTIDERSHVLGTYDVAKPALAAVVAERRVVNNDEDEPQSVFTYVYVAFPVESSRTPVCVDKRYGADPARCAEGRMAVANGFALAELQLEENHRLVSLATDDRDLYVHSKLDCSFEDECGGGYSDTVMVSVDSEGLTISQSSAESSGRNVERTIAPQERLMELRFPDLRREKDLWSLAPVPPEPPWQAPVIADRDFSRIAAADGDSYSDWLIMVEDKIELSEGGIVWSFAPGGNSWSRLIHCRFDRARVIEECKDMSLGAISSETEESGDNRFVAQRNCESRYPSLQLLNMTAFTEEKIPVPPGLVLALAFNRASTLLTALTDQHELWTYQLAQPQGARLANVVALPGAALATDEDACERGQTLVFVDDRHVIGTEAANMFAVDVEGQSIGWVSTLPEMKTKIDNVQPNLWTAPAGSYFAVTQGMMIQLFDSGTGLALTEAFEPASLLGEALDARRDWISSAQIAADGSVAVRCSPYGNACASNMFVRRPPKEHSPDCTSVEMLTGRSIAQRRVSEGELLLQLGAATKPGCTEPAMLQSK</sequence>
<accession>A0A841HGX3</accession>
<evidence type="ECO:0000313" key="3">
    <source>
        <dbReference type="EMBL" id="MBB6091335.1"/>
    </source>
</evidence>
<keyword evidence="1" id="KW-0472">Membrane</keyword>
<comment type="caution">
    <text evidence="3">The sequence shown here is derived from an EMBL/GenBank/DDBJ whole genome shotgun (WGS) entry which is preliminary data.</text>
</comment>
<dbReference type="Gene3D" id="3.40.50.10140">
    <property type="entry name" value="Toll/interleukin-1 receptor homology (TIR) domain"/>
    <property type="match status" value="1"/>
</dbReference>
<reference evidence="3 4" key="1">
    <citation type="submission" date="2020-08" db="EMBL/GenBank/DDBJ databases">
        <title>Genomic Encyclopedia of Type Strains, Phase IV (KMG-IV): sequencing the most valuable type-strain genomes for metagenomic binning, comparative biology and taxonomic classification.</title>
        <authorList>
            <person name="Goeker M."/>
        </authorList>
    </citation>
    <scope>NUCLEOTIDE SEQUENCE [LARGE SCALE GENOMIC DNA]</scope>
    <source>
        <strain evidence="3 4">DSM 26723</strain>
    </source>
</reference>
<dbReference type="Pfam" id="PF13676">
    <property type="entry name" value="TIR_2"/>
    <property type="match status" value="1"/>
</dbReference>
<dbReference type="InterPro" id="IPR000157">
    <property type="entry name" value="TIR_dom"/>
</dbReference>
<dbReference type="Proteomes" id="UP000588068">
    <property type="component" value="Unassembled WGS sequence"/>
</dbReference>
<evidence type="ECO:0000313" key="4">
    <source>
        <dbReference type="Proteomes" id="UP000588068"/>
    </source>
</evidence>
<evidence type="ECO:0000256" key="1">
    <source>
        <dbReference type="SAM" id="Phobius"/>
    </source>
</evidence>
<keyword evidence="4" id="KW-1185">Reference proteome</keyword>
<dbReference type="GO" id="GO:0007165">
    <property type="term" value="P:signal transduction"/>
    <property type="evidence" value="ECO:0007669"/>
    <property type="project" value="InterPro"/>
</dbReference>
<organism evidence="3 4">
    <name type="scientific">Povalibacter uvarum</name>
    <dbReference type="NCBI Taxonomy" id="732238"/>
    <lineage>
        <taxon>Bacteria</taxon>
        <taxon>Pseudomonadati</taxon>
        <taxon>Pseudomonadota</taxon>
        <taxon>Gammaproteobacteria</taxon>
        <taxon>Steroidobacterales</taxon>
        <taxon>Steroidobacteraceae</taxon>
        <taxon>Povalibacter</taxon>
    </lineage>
</organism>
<dbReference type="PROSITE" id="PS50104">
    <property type="entry name" value="TIR"/>
    <property type="match status" value="1"/>
</dbReference>
<gene>
    <name evidence="3" type="ORF">HNQ60_000181</name>
</gene>
<dbReference type="SUPFAM" id="SSF52200">
    <property type="entry name" value="Toll/Interleukin receptor TIR domain"/>
    <property type="match status" value="1"/>
</dbReference>
<protein>
    <recommendedName>
        <fullName evidence="2">TIR domain-containing protein</fullName>
    </recommendedName>
</protein>
<name>A0A841HGX3_9GAMM</name>
<feature type="transmembrane region" description="Helical" evidence="1">
    <location>
        <begin position="196"/>
        <end position="219"/>
    </location>
</feature>
<dbReference type="RefSeq" id="WP_184329139.1">
    <property type="nucleotide sequence ID" value="NZ_JACHHZ010000001.1"/>
</dbReference>
<proteinExistence type="predicted"/>
<feature type="domain" description="TIR" evidence="2">
    <location>
        <begin position="1"/>
        <end position="127"/>
    </location>
</feature>
<dbReference type="EMBL" id="JACHHZ010000001">
    <property type="protein sequence ID" value="MBB6091335.1"/>
    <property type="molecule type" value="Genomic_DNA"/>
</dbReference>
<evidence type="ECO:0000259" key="2">
    <source>
        <dbReference type="PROSITE" id="PS50104"/>
    </source>
</evidence>
<keyword evidence="1" id="KW-0812">Transmembrane</keyword>
<dbReference type="AlphaFoldDB" id="A0A841HGX3"/>
<dbReference type="InterPro" id="IPR035897">
    <property type="entry name" value="Toll_tir_struct_dom_sf"/>
</dbReference>
<keyword evidence="1" id="KW-1133">Transmembrane helix</keyword>